<dbReference type="STRING" id="39692.BST38_13100"/>
<organism evidence="1 2">
    <name type="scientific">Mycolicibacterium parafortuitum</name>
    <name type="common">Mycobacterium parafortuitum</name>
    <dbReference type="NCBI Taxonomy" id="39692"/>
    <lineage>
        <taxon>Bacteria</taxon>
        <taxon>Bacillati</taxon>
        <taxon>Actinomycetota</taxon>
        <taxon>Actinomycetes</taxon>
        <taxon>Mycobacteriales</taxon>
        <taxon>Mycobacteriaceae</taxon>
        <taxon>Mycolicibacterium</taxon>
    </lineage>
</organism>
<dbReference type="AlphaFoldDB" id="A0A375YLK7"/>
<protein>
    <submittedName>
        <fullName evidence="1">Uncharacterized protein</fullName>
    </submittedName>
</protein>
<accession>A0A375YLK7</accession>
<proteinExistence type="predicted"/>
<gene>
    <name evidence="1" type="ORF">MPP7335_03796</name>
</gene>
<evidence type="ECO:0000313" key="1">
    <source>
        <dbReference type="EMBL" id="SRX82038.1"/>
    </source>
</evidence>
<dbReference type="EMBL" id="UEGS01000001">
    <property type="protein sequence ID" value="SRX82038.1"/>
    <property type="molecule type" value="Genomic_DNA"/>
</dbReference>
<keyword evidence="2" id="KW-1185">Reference proteome</keyword>
<dbReference type="Proteomes" id="UP000252008">
    <property type="component" value="Unassembled WGS sequence"/>
</dbReference>
<evidence type="ECO:0000313" key="2">
    <source>
        <dbReference type="Proteomes" id="UP000252008"/>
    </source>
</evidence>
<dbReference type="SUPFAM" id="SSF55781">
    <property type="entry name" value="GAF domain-like"/>
    <property type="match status" value="1"/>
</dbReference>
<name>A0A375YLK7_MYCPF</name>
<sequence length="103" mass="11433">MLSAVPPMRSALHDPENPYATARLTGEPAWMDISDGRLWTDEVTRLRARSVVAVPFGLSTHRLGVLMIYWTEAVIPSAKREALEFFASRIAEDVEGHRDPSAA</sequence>
<reference evidence="1 2" key="1">
    <citation type="submission" date="2018-05" db="EMBL/GenBank/DDBJ databases">
        <authorList>
            <consortium name="IHU Genomes"/>
        </authorList>
    </citation>
    <scope>NUCLEOTIDE SEQUENCE [LARGE SCALE GENOMIC DNA]</scope>
    <source>
        <strain evidence="1 2">P7335</strain>
    </source>
</reference>